<name>A0AAN8BL44_9TELE</name>
<dbReference type="EMBL" id="JAULUE010002058">
    <property type="protein sequence ID" value="KAK5887261.1"/>
    <property type="molecule type" value="Genomic_DNA"/>
</dbReference>
<accession>A0AAN8BL44</accession>
<dbReference type="SUPFAM" id="SSF52047">
    <property type="entry name" value="RNI-like"/>
    <property type="match status" value="1"/>
</dbReference>
<keyword evidence="2" id="KW-0677">Repeat</keyword>
<dbReference type="InterPro" id="IPR051261">
    <property type="entry name" value="NLR"/>
</dbReference>
<organism evidence="3 4">
    <name type="scientific">Champsocephalus esox</name>
    <name type="common">pike icefish</name>
    <dbReference type="NCBI Taxonomy" id="159716"/>
    <lineage>
        <taxon>Eukaryota</taxon>
        <taxon>Metazoa</taxon>
        <taxon>Chordata</taxon>
        <taxon>Craniata</taxon>
        <taxon>Vertebrata</taxon>
        <taxon>Euteleostomi</taxon>
        <taxon>Actinopterygii</taxon>
        <taxon>Neopterygii</taxon>
        <taxon>Teleostei</taxon>
        <taxon>Neoteleostei</taxon>
        <taxon>Acanthomorphata</taxon>
        <taxon>Eupercaria</taxon>
        <taxon>Perciformes</taxon>
        <taxon>Notothenioidei</taxon>
        <taxon>Channichthyidae</taxon>
        <taxon>Champsocephalus</taxon>
    </lineage>
</organism>
<dbReference type="AlphaFoldDB" id="A0AAN8BL44"/>
<dbReference type="SMART" id="SM00368">
    <property type="entry name" value="LRR_RI"/>
    <property type="match status" value="5"/>
</dbReference>
<dbReference type="InterPro" id="IPR001611">
    <property type="entry name" value="Leu-rich_rpt"/>
</dbReference>
<proteinExistence type="predicted"/>
<evidence type="ECO:0000313" key="3">
    <source>
        <dbReference type="EMBL" id="KAK5887261.1"/>
    </source>
</evidence>
<comment type="caution">
    <text evidence="3">The sequence shown here is derived from an EMBL/GenBank/DDBJ whole genome shotgun (WGS) entry which is preliminary data.</text>
</comment>
<dbReference type="PANTHER" id="PTHR24106">
    <property type="entry name" value="NACHT, LRR AND CARD DOMAINS-CONTAINING"/>
    <property type="match status" value="1"/>
</dbReference>
<evidence type="ECO:0000256" key="1">
    <source>
        <dbReference type="ARBA" id="ARBA00022614"/>
    </source>
</evidence>
<gene>
    <name evidence="3" type="ORF">CesoFtcFv8_015881</name>
</gene>
<dbReference type="Pfam" id="PF13516">
    <property type="entry name" value="LRR_6"/>
    <property type="match status" value="3"/>
</dbReference>
<dbReference type="Gene3D" id="3.80.10.10">
    <property type="entry name" value="Ribonuclease Inhibitor"/>
    <property type="match status" value="1"/>
</dbReference>
<dbReference type="InterPro" id="IPR032675">
    <property type="entry name" value="LRR_dom_sf"/>
</dbReference>
<evidence type="ECO:0000256" key="2">
    <source>
        <dbReference type="ARBA" id="ARBA00022737"/>
    </source>
</evidence>
<reference evidence="3 4" key="1">
    <citation type="journal article" date="2023" name="Mol. Biol. Evol.">
        <title>Genomics of Secondarily Temperate Adaptation in the Only Non-Antarctic Icefish.</title>
        <authorList>
            <person name="Rivera-Colon A.G."/>
            <person name="Rayamajhi N."/>
            <person name="Minhas B.F."/>
            <person name="Madrigal G."/>
            <person name="Bilyk K.T."/>
            <person name="Yoon V."/>
            <person name="Hune M."/>
            <person name="Gregory S."/>
            <person name="Cheng C.H.C."/>
            <person name="Catchen J.M."/>
        </authorList>
    </citation>
    <scope>NUCLEOTIDE SEQUENCE [LARGE SCALE GENOMIC DNA]</scope>
    <source>
        <strain evidence="3">JC2023a</strain>
    </source>
</reference>
<keyword evidence="1" id="KW-0433">Leucine-rich repeat</keyword>
<protein>
    <submittedName>
        <fullName evidence="3">Uncharacterized protein</fullName>
    </submittedName>
</protein>
<dbReference type="Proteomes" id="UP001335648">
    <property type="component" value="Unassembled WGS sequence"/>
</dbReference>
<evidence type="ECO:0000313" key="4">
    <source>
        <dbReference type="Proteomes" id="UP001335648"/>
    </source>
</evidence>
<keyword evidence="4" id="KW-1185">Reference proteome</keyword>
<sequence>MKGKRRSPASQIRTVQADSGLQEMSEEVLEELDLKKYNTSEEGRRRLLPAVRSCKKAVLTICRLSETDCEVVASALMSDPSHLIYLDLSGNYLHDSGVELLSSGLKSPNCRLETLRLKSCSLSEISCSALASALKSNPSHLRELNLRDNKLKDSGVKLLRDLLKSPDCRLETLSLKSCSLSEISCSALASALKSNPSHLRELDLRDNNLKDSYVKLLRDLLESADCTMETILINGGMIGAKKQKNCSRQEMSQKNDPAEDHWVRSVRTEFSQRWKIIPSCQMSLLGPEWDIIQQG</sequence>